<evidence type="ECO:0000256" key="1">
    <source>
        <dbReference type="SAM" id="SignalP"/>
    </source>
</evidence>
<reference evidence="2" key="1">
    <citation type="submission" date="2023-03" db="EMBL/GenBank/DDBJ databases">
        <title>Andean soil-derived lignocellulolytic bacterial consortium as a source of novel taxa and putative plastic-active enzymes.</title>
        <authorList>
            <person name="Diaz-Garcia L."/>
            <person name="Chuvochina M."/>
            <person name="Feuerriegel G."/>
            <person name="Bunk B."/>
            <person name="Sproer C."/>
            <person name="Streit W.R."/>
            <person name="Rodriguez L.M."/>
            <person name="Overmann J."/>
            <person name="Jimenez D.J."/>
        </authorList>
    </citation>
    <scope>NUCLEOTIDE SEQUENCE</scope>
    <source>
        <strain evidence="2">MAG 26</strain>
    </source>
</reference>
<sequence length="133" mass="14398">MRKIIAALALSALALGGASAVQAKDKQTGEEKLAKLLDGRVAGDPQSCIATNRTDGMQVIDKTAIVYKDGKTIWVNRTAHPENLDRTDILVIKRFSGSQLCKLDQITTVDQGSGFFTGVVFLQDFVPYKKVEG</sequence>
<feature type="signal peptide" evidence="1">
    <location>
        <begin position="1"/>
        <end position="23"/>
    </location>
</feature>
<evidence type="ECO:0000313" key="2">
    <source>
        <dbReference type="EMBL" id="WEK45267.1"/>
    </source>
</evidence>
<evidence type="ECO:0000313" key="3">
    <source>
        <dbReference type="Proteomes" id="UP001218362"/>
    </source>
</evidence>
<gene>
    <name evidence="2" type="ORF">P0Y56_09485</name>
</gene>
<organism evidence="2 3">
    <name type="scientific">Candidatus Andeanibacterium colombiense</name>
    <dbReference type="NCBI Taxonomy" id="3121345"/>
    <lineage>
        <taxon>Bacteria</taxon>
        <taxon>Pseudomonadati</taxon>
        <taxon>Pseudomonadota</taxon>
        <taxon>Alphaproteobacteria</taxon>
        <taxon>Sphingomonadales</taxon>
        <taxon>Sphingomonadaceae</taxon>
        <taxon>Candidatus Andeanibacterium</taxon>
    </lineage>
</organism>
<name>A0AAJ5X3P6_9SPHN</name>
<feature type="chain" id="PRO_5042543134" evidence="1">
    <location>
        <begin position="24"/>
        <end position="133"/>
    </location>
</feature>
<dbReference type="KEGG" id="acob:P0Y56_09485"/>
<protein>
    <submittedName>
        <fullName evidence="2">Uncharacterized protein</fullName>
    </submittedName>
</protein>
<proteinExistence type="predicted"/>
<accession>A0AAJ5X3P6</accession>
<dbReference type="AlphaFoldDB" id="A0AAJ5X3P6"/>
<keyword evidence="1" id="KW-0732">Signal</keyword>
<dbReference type="Proteomes" id="UP001218362">
    <property type="component" value="Chromosome"/>
</dbReference>
<dbReference type="EMBL" id="CP119316">
    <property type="protein sequence ID" value="WEK45267.1"/>
    <property type="molecule type" value="Genomic_DNA"/>
</dbReference>